<comment type="caution">
    <text evidence="4">The sequence shown here is derived from an EMBL/GenBank/DDBJ whole genome shotgun (WGS) entry which is preliminary data.</text>
</comment>
<proteinExistence type="predicted"/>
<dbReference type="PANTHER" id="PTHR43384:SF6">
    <property type="entry name" value="SEPTUM SITE-DETERMINING PROTEIN MIND HOMOLOG, CHLOROPLASTIC"/>
    <property type="match status" value="1"/>
</dbReference>
<evidence type="ECO:0000256" key="2">
    <source>
        <dbReference type="ARBA" id="ARBA00022840"/>
    </source>
</evidence>
<dbReference type="GO" id="GO:0009898">
    <property type="term" value="C:cytoplasmic side of plasma membrane"/>
    <property type="evidence" value="ECO:0007669"/>
    <property type="project" value="TreeGrafter"/>
</dbReference>
<dbReference type="InterPro" id="IPR050625">
    <property type="entry name" value="ParA/MinD_ATPase"/>
</dbReference>
<sequence length="379" mass="41431">MEKNSTGIRIMLAAFSADDRKLISSLLTDEALRVTSMFRPDNDGLKKASSQPADVLLIGTRGKPEQELDFAERMFTARSDITILLLSPVLDSRMLARAMECGIARVIDIGSGEHNIRTQILAAANRDQNRRSSTQKIASYDSKIVACYSPKGGVGKTTLAVNLAYALTSLNKKVALIDLSLQFGEVGVYLDIPKGDTIADMVEEHSFELSTVKSYLIRHQSGIQVMLSSSSPEYAELIRPEHIDAILSSLRTEFDYILVDMGVSIGDCAIAALETADTIMLVVTEDIAALHDAKRSIKVLEALNQQDKIKLVVNKDGISTIKVKNITSLLEMTPALVIPYDLKSAMLAVNRGIPLLNCAPNSKASKEIFAFARSMIRRV</sequence>
<dbReference type="PANTHER" id="PTHR43384">
    <property type="entry name" value="SEPTUM SITE-DETERMINING PROTEIN MIND HOMOLOG, CHLOROPLASTIC-RELATED"/>
    <property type="match status" value="1"/>
</dbReference>
<dbReference type="AlphaFoldDB" id="A0A644Z6V7"/>
<organism evidence="4">
    <name type="scientific">bioreactor metagenome</name>
    <dbReference type="NCBI Taxonomy" id="1076179"/>
    <lineage>
        <taxon>unclassified sequences</taxon>
        <taxon>metagenomes</taxon>
        <taxon>ecological metagenomes</taxon>
    </lineage>
</organism>
<dbReference type="EMBL" id="VSSQ01007379">
    <property type="protein sequence ID" value="MPM35731.1"/>
    <property type="molecule type" value="Genomic_DNA"/>
</dbReference>
<feature type="domain" description="AAA" evidence="3">
    <location>
        <begin position="143"/>
        <end position="311"/>
    </location>
</feature>
<accession>A0A644Z6V7</accession>
<dbReference type="GO" id="GO:0016887">
    <property type="term" value="F:ATP hydrolysis activity"/>
    <property type="evidence" value="ECO:0007669"/>
    <property type="project" value="TreeGrafter"/>
</dbReference>
<evidence type="ECO:0000259" key="3">
    <source>
        <dbReference type="Pfam" id="PF13614"/>
    </source>
</evidence>
<dbReference type="Pfam" id="PF13614">
    <property type="entry name" value="AAA_31"/>
    <property type="match status" value="1"/>
</dbReference>
<name>A0A644Z6V7_9ZZZZ</name>
<dbReference type="InterPro" id="IPR011006">
    <property type="entry name" value="CheY-like_superfamily"/>
</dbReference>
<keyword evidence="2" id="KW-0067">ATP-binding</keyword>
<dbReference type="SUPFAM" id="SSF52540">
    <property type="entry name" value="P-loop containing nucleoside triphosphate hydrolases"/>
    <property type="match status" value="1"/>
</dbReference>
<dbReference type="SUPFAM" id="SSF52172">
    <property type="entry name" value="CheY-like"/>
    <property type="match status" value="1"/>
</dbReference>
<dbReference type="Gene3D" id="3.40.50.300">
    <property type="entry name" value="P-loop containing nucleotide triphosphate hydrolases"/>
    <property type="match status" value="1"/>
</dbReference>
<dbReference type="GO" id="GO:0005829">
    <property type="term" value="C:cytosol"/>
    <property type="evidence" value="ECO:0007669"/>
    <property type="project" value="TreeGrafter"/>
</dbReference>
<dbReference type="InterPro" id="IPR025669">
    <property type="entry name" value="AAA_dom"/>
</dbReference>
<protein>
    <submittedName>
        <fullName evidence="4">Iron-sulfur cluster carrier protein</fullName>
    </submittedName>
</protein>
<reference evidence="4" key="1">
    <citation type="submission" date="2019-08" db="EMBL/GenBank/DDBJ databases">
        <authorList>
            <person name="Kucharzyk K."/>
            <person name="Murdoch R.W."/>
            <person name="Higgins S."/>
            <person name="Loffler F."/>
        </authorList>
    </citation>
    <scope>NUCLEOTIDE SEQUENCE</scope>
</reference>
<keyword evidence="1" id="KW-0547">Nucleotide-binding</keyword>
<gene>
    <name evidence="4" type="ORF">SDC9_82324</name>
</gene>
<evidence type="ECO:0000256" key="1">
    <source>
        <dbReference type="ARBA" id="ARBA00022741"/>
    </source>
</evidence>
<dbReference type="InterPro" id="IPR027417">
    <property type="entry name" value="P-loop_NTPase"/>
</dbReference>
<evidence type="ECO:0000313" key="4">
    <source>
        <dbReference type="EMBL" id="MPM35731.1"/>
    </source>
</evidence>
<dbReference type="GO" id="GO:0005524">
    <property type="term" value="F:ATP binding"/>
    <property type="evidence" value="ECO:0007669"/>
    <property type="project" value="UniProtKB-KW"/>
</dbReference>
<dbReference type="GO" id="GO:0051782">
    <property type="term" value="P:negative regulation of cell division"/>
    <property type="evidence" value="ECO:0007669"/>
    <property type="project" value="TreeGrafter"/>
</dbReference>